<name>A0A852W7Q1_PSEA5</name>
<proteinExistence type="predicted"/>
<feature type="region of interest" description="Disordered" evidence="1">
    <location>
        <begin position="26"/>
        <end position="128"/>
    </location>
</feature>
<gene>
    <name evidence="3" type="ORF">HDA37_003069</name>
</gene>
<dbReference type="GeneID" id="98052808"/>
<evidence type="ECO:0000256" key="2">
    <source>
        <dbReference type="SAM" id="SignalP"/>
    </source>
</evidence>
<organism evidence="3 4">
    <name type="scientific">Pseudonocardia alni</name>
    <name type="common">Amycolata alni</name>
    <dbReference type="NCBI Taxonomy" id="33907"/>
    <lineage>
        <taxon>Bacteria</taxon>
        <taxon>Bacillati</taxon>
        <taxon>Actinomycetota</taxon>
        <taxon>Actinomycetes</taxon>
        <taxon>Pseudonocardiales</taxon>
        <taxon>Pseudonocardiaceae</taxon>
        <taxon>Pseudonocardia</taxon>
    </lineage>
</organism>
<comment type="caution">
    <text evidence="3">The sequence shown here is derived from an EMBL/GenBank/DDBJ whole genome shotgun (WGS) entry which is preliminary data.</text>
</comment>
<dbReference type="EMBL" id="JACCCZ010000001">
    <property type="protein sequence ID" value="NYG02784.1"/>
    <property type="molecule type" value="Genomic_DNA"/>
</dbReference>
<feature type="compositionally biased region" description="Basic and acidic residues" evidence="1">
    <location>
        <begin position="27"/>
        <end position="36"/>
    </location>
</feature>
<sequence>MRESFRIATAAALAVPMTIGAAGMAFADHERGDRSETSTQETAGSATGTQSSESTQGNANGAPVTQANPAANVDGIASLSDFANEDVRGGSGQEIVQDNSIDSSNEQGNKASSEQAQKTVLDQVADQS</sequence>
<feature type="signal peptide" evidence="2">
    <location>
        <begin position="1"/>
        <end position="27"/>
    </location>
</feature>
<feature type="compositionally biased region" description="Polar residues" evidence="1">
    <location>
        <begin position="37"/>
        <end position="69"/>
    </location>
</feature>
<evidence type="ECO:0000313" key="3">
    <source>
        <dbReference type="EMBL" id="NYG02784.1"/>
    </source>
</evidence>
<dbReference type="Proteomes" id="UP000549695">
    <property type="component" value="Unassembled WGS sequence"/>
</dbReference>
<feature type="chain" id="PRO_5032742583" evidence="2">
    <location>
        <begin position="28"/>
        <end position="128"/>
    </location>
</feature>
<accession>A0A852W7Q1</accession>
<keyword evidence="4" id="KW-1185">Reference proteome</keyword>
<protein>
    <submittedName>
        <fullName evidence="3">Uncharacterized protein</fullName>
    </submittedName>
</protein>
<reference evidence="3 4" key="1">
    <citation type="submission" date="2020-07" db="EMBL/GenBank/DDBJ databases">
        <title>Sequencing the genomes of 1000 actinobacteria strains.</title>
        <authorList>
            <person name="Klenk H.-P."/>
        </authorList>
    </citation>
    <scope>NUCLEOTIDE SEQUENCE [LARGE SCALE GENOMIC DNA]</scope>
    <source>
        <strain evidence="3 4">DSM 44749</strain>
    </source>
</reference>
<evidence type="ECO:0000256" key="1">
    <source>
        <dbReference type="SAM" id="MobiDB-lite"/>
    </source>
</evidence>
<evidence type="ECO:0000313" key="4">
    <source>
        <dbReference type="Proteomes" id="UP000549695"/>
    </source>
</evidence>
<keyword evidence="2" id="KW-0732">Signal</keyword>
<dbReference type="AlphaFoldDB" id="A0A852W7Q1"/>
<feature type="compositionally biased region" description="Polar residues" evidence="1">
    <location>
        <begin position="94"/>
        <end position="128"/>
    </location>
</feature>
<dbReference type="RefSeq" id="WP_179761477.1">
    <property type="nucleotide sequence ID" value="NZ_BAAAJZ010000003.1"/>
</dbReference>